<sequence>MWLIEQFYKWKINRLCRQMYSTGKNIYLTVPFSVSAPELISIGDYSKILGGFTFIGTKGKLRIGNYTEISTDFTVVTDNHTPTVGIPYTFTGSLHINDKSQDIEVSDDCWIGTRVTLLPGSNIGRGSVIGACSLVNKPFPPYAVIAGIPAKIIGVKFDKAQILAHEQAVYPPSKRLSMSDLDNLFNTYYHGMKVLGTASISDVDKRKYESKLQEIGISPKKIIDE</sequence>
<evidence type="ECO:0000313" key="4">
    <source>
        <dbReference type="Proteomes" id="UP001196873"/>
    </source>
</evidence>
<reference evidence="3" key="1">
    <citation type="submission" date="2021-07" db="EMBL/GenBank/DDBJ databases">
        <title>Genomic diversity and antimicrobial resistance of Prevotella spp. isolated from chronic lung disease airways.</title>
        <authorList>
            <person name="Webb K.A."/>
            <person name="Olagoke O.S."/>
            <person name="Baird T."/>
            <person name="Neill J."/>
            <person name="Pham A."/>
            <person name="Wells T.J."/>
            <person name="Ramsay K.A."/>
            <person name="Bell S.C."/>
            <person name="Sarovich D.S."/>
            <person name="Price E.P."/>
        </authorList>
    </citation>
    <scope>NUCLEOTIDE SEQUENCE</scope>
    <source>
        <strain evidence="3">SCHI0047.S.3</strain>
    </source>
</reference>
<proteinExistence type="inferred from homology"/>
<dbReference type="PANTHER" id="PTHR23416:SF23">
    <property type="entry name" value="ACETYLTRANSFERASE C18B11.09C-RELATED"/>
    <property type="match status" value="1"/>
</dbReference>
<accession>A0AAW4NM80</accession>
<dbReference type="InterPro" id="IPR001451">
    <property type="entry name" value="Hexapep"/>
</dbReference>
<dbReference type="GO" id="GO:0008374">
    <property type="term" value="F:O-acyltransferase activity"/>
    <property type="evidence" value="ECO:0007669"/>
    <property type="project" value="TreeGrafter"/>
</dbReference>
<dbReference type="Proteomes" id="UP001196873">
    <property type="component" value="Unassembled WGS sequence"/>
</dbReference>
<dbReference type="Pfam" id="PF00132">
    <property type="entry name" value="Hexapep"/>
    <property type="match status" value="1"/>
</dbReference>
<evidence type="ECO:0000256" key="2">
    <source>
        <dbReference type="ARBA" id="ARBA00022679"/>
    </source>
</evidence>
<comment type="similarity">
    <text evidence="1">Belongs to the transferase hexapeptide repeat family.</text>
</comment>
<comment type="caution">
    <text evidence="3">The sequence shown here is derived from an EMBL/GenBank/DDBJ whole genome shotgun (WGS) entry which is preliminary data.</text>
</comment>
<dbReference type="EMBL" id="JAHXRF010000001">
    <property type="protein sequence ID" value="MBW4864590.1"/>
    <property type="molecule type" value="Genomic_DNA"/>
</dbReference>
<dbReference type="RefSeq" id="WP_007133864.1">
    <property type="nucleotide sequence ID" value="NZ_JAHXRD010000001.1"/>
</dbReference>
<dbReference type="Gene3D" id="2.160.10.10">
    <property type="entry name" value="Hexapeptide repeat proteins"/>
    <property type="match status" value="1"/>
</dbReference>
<organism evidence="3 4">
    <name type="scientific">Segatella salivae</name>
    <dbReference type="NCBI Taxonomy" id="228604"/>
    <lineage>
        <taxon>Bacteria</taxon>
        <taxon>Pseudomonadati</taxon>
        <taxon>Bacteroidota</taxon>
        <taxon>Bacteroidia</taxon>
        <taxon>Bacteroidales</taxon>
        <taxon>Prevotellaceae</taxon>
        <taxon>Segatella</taxon>
    </lineage>
</organism>
<keyword evidence="2" id="KW-0808">Transferase</keyword>
<protein>
    <submittedName>
        <fullName evidence="3">Acyltransferase</fullName>
    </submittedName>
</protein>
<dbReference type="InterPro" id="IPR011004">
    <property type="entry name" value="Trimer_LpxA-like_sf"/>
</dbReference>
<keyword evidence="3" id="KW-0012">Acyltransferase</keyword>
<dbReference type="SUPFAM" id="SSF51161">
    <property type="entry name" value="Trimeric LpxA-like enzymes"/>
    <property type="match status" value="1"/>
</dbReference>
<dbReference type="InterPro" id="IPR051159">
    <property type="entry name" value="Hexapeptide_acetyltransf"/>
</dbReference>
<evidence type="ECO:0000256" key="1">
    <source>
        <dbReference type="ARBA" id="ARBA00007274"/>
    </source>
</evidence>
<evidence type="ECO:0000313" key="3">
    <source>
        <dbReference type="EMBL" id="MBW4864590.1"/>
    </source>
</evidence>
<dbReference type="PANTHER" id="PTHR23416">
    <property type="entry name" value="SIALIC ACID SYNTHASE-RELATED"/>
    <property type="match status" value="1"/>
</dbReference>
<name>A0AAW4NM80_9BACT</name>
<dbReference type="AlphaFoldDB" id="A0AAW4NM80"/>
<dbReference type="CDD" id="cd04647">
    <property type="entry name" value="LbH_MAT_like"/>
    <property type="match status" value="1"/>
</dbReference>
<dbReference type="GO" id="GO:0005829">
    <property type="term" value="C:cytosol"/>
    <property type="evidence" value="ECO:0007669"/>
    <property type="project" value="TreeGrafter"/>
</dbReference>
<gene>
    <name evidence="3" type="ORF">KZY68_00860</name>
</gene>